<protein>
    <submittedName>
        <fullName evidence="2">AAA family ATPase</fullName>
    </submittedName>
</protein>
<dbReference type="InterPro" id="IPR003959">
    <property type="entry name" value="ATPase_AAA_core"/>
</dbReference>
<dbReference type="SUPFAM" id="SSF52540">
    <property type="entry name" value="P-loop containing nucleoside triphosphate hydrolases"/>
    <property type="match status" value="1"/>
</dbReference>
<feature type="domain" description="ATPase AAA-type core" evidence="1">
    <location>
        <begin position="254"/>
        <end position="325"/>
    </location>
</feature>
<dbReference type="GO" id="GO:0000731">
    <property type="term" value="P:DNA synthesis involved in DNA repair"/>
    <property type="evidence" value="ECO:0007669"/>
    <property type="project" value="TreeGrafter"/>
</dbReference>
<dbReference type="GO" id="GO:0016887">
    <property type="term" value="F:ATP hydrolysis activity"/>
    <property type="evidence" value="ECO:0007669"/>
    <property type="project" value="InterPro"/>
</dbReference>
<dbReference type="PANTHER" id="PTHR32182">
    <property type="entry name" value="DNA REPLICATION AND REPAIR PROTEIN RECF"/>
    <property type="match status" value="1"/>
</dbReference>
<evidence type="ECO:0000313" key="2">
    <source>
        <dbReference type="EMBL" id="MTH31042.1"/>
    </source>
</evidence>
<dbReference type="Proteomes" id="UP000488936">
    <property type="component" value="Unassembled WGS sequence"/>
</dbReference>
<dbReference type="AlphaFoldDB" id="A0A7K1GQ54"/>
<dbReference type="GO" id="GO:0005524">
    <property type="term" value="F:ATP binding"/>
    <property type="evidence" value="ECO:0007669"/>
    <property type="project" value="InterPro"/>
</dbReference>
<organism evidence="2 3">
    <name type="scientific">Myroides pelagicus</name>
    <dbReference type="NCBI Taxonomy" id="270914"/>
    <lineage>
        <taxon>Bacteria</taxon>
        <taxon>Pseudomonadati</taxon>
        <taxon>Bacteroidota</taxon>
        <taxon>Flavobacteriia</taxon>
        <taxon>Flavobacteriales</taxon>
        <taxon>Flavobacteriaceae</taxon>
        <taxon>Myroides</taxon>
    </lineage>
</organism>
<dbReference type="Gene3D" id="3.40.50.300">
    <property type="entry name" value="P-loop containing nucleotide triphosphate hydrolases"/>
    <property type="match status" value="1"/>
</dbReference>
<comment type="caution">
    <text evidence="2">The sequence shown here is derived from an EMBL/GenBank/DDBJ whole genome shotgun (WGS) entry which is preliminary data.</text>
</comment>
<reference evidence="2 3" key="1">
    <citation type="journal article" date="2006" name="Int. J. Syst. Evol. Microbiol.">
        <title>Myroides pelagicus sp. nov., isolated from seawater in Thailand.</title>
        <authorList>
            <person name="Yoon J."/>
            <person name="Maneerat S."/>
            <person name="Kawai F."/>
            <person name="Yokota A."/>
        </authorList>
    </citation>
    <scope>NUCLEOTIDE SEQUENCE [LARGE SCALE GENOMIC DNA]</scope>
    <source>
        <strain evidence="2 3">SM1T</strain>
    </source>
</reference>
<sequence length="371" mass="42771">MLTSFTVRNFKSFNEKFVFDLSDTNGYSFNKDSVINGVVENAIVYGRNGVGKSNLGLAVFDIIEHLTDFEHGDSEYLHYLNALNNEAFATFKYDFVISTCRVSYVYKKNEKRTLIYEKLTIDGNLIAEIDRKKSNEATINLKGAESLNKDIKNLNLSLLKYIKNNSVLDDTDSINNVFLCFLKFIDGMLFFRSLDGNSYLGIETGSKNIQEDIIERGNVKDFETFLNKAGIECKLRVVKESEKNIIAFDFEGKSISFFKIASQGTRALTLFYFWMQRLKEESKVSFLFIDEFDAFYHHELSRLIVEELKKLNIQFVLTTHNTSIMTNDLLRPDCYFVMNKDSVKSLSKSTEKELREAHNLEKMYKAGSFDV</sequence>
<proteinExistence type="predicted"/>
<keyword evidence="3" id="KW-1185">Reference proteome</keyword>
<name>A0A7K1GQ54_9FLAO</name>
<dbReference type="PANTHER" id="PTHR32182:SF23">
    <property type="entry name" value="ATP BINDING PROTEIN"/>
    <property type="match status" value="1"/>
</dbReference>
<dbReference type="EMBL" id="WMJY01000061">
    <property type="protein sequence ID" value="MTH31042.1"/>
    <property type="molecule type" value="Genomic_DNA"/>
</dbReference>
<evidence type="ECO:0000313" key="3">
    <source>
        <dbReference type="Proteomes" id="UP000488936"/>
    </source>
</evidence>
<dbReference type="GO" id="GO:0006302">
    <property type="term" value="P:double-strand break repair"/>
    <property type="evidence" value="ECO:0007669"/>
    <property type="project" value="TreeGrafter"/>
</dbReference>
<evidence type="ECO:0000259" key="1">
    <source>
        <dbReference type="Pfam" id="PF13304"/>
    </source>
</evidence>
<accession>A0A7K1GQ54</accession>
<dbReference type="Pfam" id="PF13304">
    <property type="entry name" value="AAA_21"/>
    <property type="match status" value="1"/>
</dbReference>
<dbReference type="OrthoDB" id="9809324at2"/>
<gene>
    <name evidence="2" type="ORF">GJV77_14305</name>
</gene>
<dbReference type="InterPro" id="IPR027417">
    <property type="entry name" value="P-loop_NTPase"/>
</dbReference>